<comment type="caution">
    <text evidence="1">The sequence shown here is derived from an EMBL/GenBank/DDBJ whole genome shotgun (WGS) entry which is preliminary data.</text>
</comment>
<dbReference type="AlphaFoldDB" id="A0A5N5D3S4"/>
<protein>
    <submittedName>
        <fullName evidence="1">Uncharacterized protein</fullName>
    </submittedName>
</protein>
<dbReference type="Proteomes" id="UP000325902">
    <property type="component" value="Unassembled WGS sequence"/>
</dbReference>
<evidence type="ECO:0000313" key="1">
    <source>
        <dbReference type="EMBL" id="KAB2572338.1"/>
    </source>
</evidence>
<evidence type="ECO:0000313" key="2">
    <source>
        <dbReference type="Proteomes" id="UP000325902"/>
    </source>
</evidence>
<reference evidence="1 2" key="1">
    <citation type="journal article" date="2019" name="Sci. Rep.">
        <title>A multi-omics analysis of the grapevine pathogen Lasiodiplodia theobromae reveals that temperature affects the expression of virulence- and pathogenicity-related genes.</title>
        <authorList>
            <person name="Felix C."/>
            <person name="Meneses R."/>
            <person name="Goncalves M.F.M."/>
            <person name="Tilleman L."/>
            <person name="Duarte A.S."/>
            <person name="Jorrin-Novo J.V."/>
            <person name="Van de Peer Y."/>
            <person name="Deforce D."/>
            <person name="Van Nieuwerburgh F."/>
            <person name="Esteves A.C."/>
            <person name="Alves A."/>
        </authorList>
    </citation>
    <scope>NUCLEOTIDE SEQUENCE [LARGE SCALE GENOMIC DNA]</scope>
    <source>
        <strain evidence="1 2">LA-SOL3</strain>
    </source>
</reference>
<name>A0A5N5D3S4_9PEZI</name>
<dbReference type="OrthoDB" id="3344043at2759"/>
<keyword evidence="2" id="KW-1185">Reference proteome</keyword>
<organism evidence="1 2">
    <name type="scientific">Lasiodiplodia theobromae</name>
    <dbReference type="NCBI Taxonomy" id="45133"/>
    <lineage>
        <taxon>Eukaryota</taxon>
        <taxon>Fungi</taxon>
        <taxon>Dikarya</taxon>
        <taxon>Ascomycota</taxon>
        <taxon>Pezizomycotina</taxon>
        <taxon>Dothideomycetes</taxon>
        <taxon>Dothideomycetes incertae sedis</taxon>
        <taxon>Botryosphaeriales</taxon>
        <taxon>Botryosphaeriaceae</taxon>
        <taxon>Lasiodiplodia</taxon>
    </lineage>
</organism>
<sequence>MPPTTPPDDDGSSRAVVRNNGSSSFQTTLDVATAGQLVYNISRPLLRCLVQKRIDVHAYSVALIVGQALQWSNSGRDRLDKALSETNGLMPSINYLLKFGIDVAEIKTLLHDKDDGQCFAALCACLCECYSVEWSAKIILQLIKKILDENPNNPSLQDIYPPSLQSIKTVVERFSGLFATSDFGVRVEEFMSHDGHDMVTGYCRPKSNSSRIPRSRGIASPEKIADALYEICQLSRNKSLKVALVGGADAVAVAAVGFWLADLPVSFRKLEDEALQEVATSHGPNLESRVVVVLSQEATYEGTLVQGRLIYLPPLKNVIRGKEVSTDNKISGRVYWNSALSTTFKVSLQRLKGLHSNFGPAIGCAARVFQALTEGDDDVPLEWRTACQTYYKSSFGIDYVLFALDRFPELKKWNMEEDMRKFAALKTFDEAEREFEKSMFLIAEQCHCKYCCFNGRPTPKRTAAATTNEKEPDGNYCLIALSCAIIRLIRVLSGIGTKIDIVNERGTRTEREMFLNRSGLECFYNQQHDRLMVQRKGAKDVVKDELFLYRVVERVKSDKEAPEYSPLAVAHTLFSGRQLDKNIQPQTSAIAIHGICCFFNILEQSELRGADEVSKV</sequence>
<gene>
    <name evidence="1" type="ORF">DBV05_g8988</name>
</gene>
<dbReference type="EMBL" id="VCHE01000080">
    <property type="protein sequence ID" value="KAB2572338.1"/>
    <property type="molecule type" value="Genomic_DNA"/>
</dbReference>
<accession>A0A5N5D3S4</accession>
<proteinExistence type="predicted"/>